<dbReference type="InterPro" id="IPR014820">
    <property type="entry name" value="PriCT_1"/>
</dbReference>
<gene>
    <name evidence="2" type="ORF">ABNF92_19870</name>
</gene>
<evidence type="ECO:0000313" key="2">
    <source>
        <dbReference type="EMBL" id="XBQ21567.1"/>
    </source>
</evidence>
<protein>
    <submittedName>
        <fullName evidence="2">Replication initiation protein</fullName>
    </submittedName>
</protein>
<feature type="domain" description="Primase C-terminal 1" evidence="1">
    <location>
        <begin position="188"/>
        <end position="260"/>
    </location>
</feature>
<proteinExistence type="predicted"/>
<dbReference type="EMBL" id="CP157803">
    <property type="protein sequence ID" value="XBQ21567.1"/>
    <property type="molecule type" value="Genomic_DNA"/>
</dbReference>
<name>A0AAU7MTJ1_9GAMM</name>
<dbReference type="KEGG" id="mamm:ABNF92_19870"/>
<dbReference type="Gene3D" id="1.10.340.50">
    <property type="match status" value="1"/>
</dbReference>
<reference evidence="2" key="1">
    <citation type="submission" date="2024-05" db="EMBL/GenBank/DDBJ databases">
        <title>Draft Genome Sequences of Flagellimonas sp. MMG031 and Marinobacter sp. MMG032 Isolated from the dinoflagellate Symbiodinium pilosum.</title>
        <authorList>
            <person name="Shikuma N.J."/>
            <person name="Farrell M.V."/>
        </authorList>
    </citation>
    <scope>NUCLEOTIDE SEQUENCE</scope>
    <source>
        <strain evidence="2">MMG032</strain>
        <plasmid evidence="2">unnaned</plasmid>
    </source>
</reference>
<dbReference type="AlphaFoldDB" id="A0AAU7MTJ1"/>
<geneLocation type="plasmid" evidence="2">
    <name>unnaned</name>
</geneLocation>
<organism evidence="2">
    <name type="scientific">Marinobacter sp. MMG032</name>
    <dbReference type="NCBI Taxonomy" id="3158548"/>
    <lineage>
        <taxon>Bacteria</taxon>
        <taxon>Pseudomonadati</taxon>
        <taxon>Pseudomonadota</taxon>
        <taxon>Gammaproteobacteria</taxon>
        <taxon>Pseudomonadales</taxon>
        <taxon>Marinobacteraceae</taxon>
        <taxon>Marinobacter</taxon>
    </lineage>
</organism>
<dbReference type="RefSeq" id="WP_222534941.1">
    <property type="nucleotide sequence ID" value="NZ_CP157803.1"/>
</dbReference>
<dbReference type="InterPro" id="IPR004322">
    <property type="entry name" value="Plasmid_replicase_bac"/>
</dbReference>
<sequence length="410" mass="47342">MAERTARTYTPPYQYRNQRSPLSRVIEEMPYLARCSDNKTAGLVRPREFAVKHPYIQVNRANVVSWLIFDLDHANATIWQDQDLPPPNLVVRNRRNGKAHLFYAIEPVLTGENARAKPIAFMNAVYDAFRMRLDADAAYSGPVAKTPGHRWWETTEFHDHVYDLAELAEHVELTVKPYWSKEPNLDSVAHSRHCTLFEKLRFFAYSIVGEERDKGSYQSFCRKLRQFANQQNCFSLRGHKENLRQSQVRATVKSVGRWTWTRYTGRSDCHRGVMALNGDLPLDEKQRLAAKRTHQVRRTVTERTIRQACEKLKRDGQPLTMVGVAKVAGVSRQTIARYRHVLNESPQRTQSDDSKVLHLPLRSLKPVFVSYGVYQISALRLRVGLLGDEVGIVDWLNWVRRQFEPGRGSG</sequence>
<keyword evidence="2" id="KW-0614">Plasmid</keyword>
<evidence type="ECO:0000259" key="1">
    <source>
        <dbReference type="Pfam" id="PF08708"/>
    </source>
</evidence>
<accession>A0AAU7MTJ1</accession>
<dbReference type="Pfam" id="PF08708">
    <property type="entry name" value="PriCT_1"/>
    <property type="match status" value="1"/>
</dbReference>
<dbReference type="Pfam" id="PF03090">
    <property type="entry name" value="Replicase"/>
    <property type="match status" value="1"/>
</dbReference>